<dbReference type="Pfam" id="PF03023">
    <property type="entry name" value="MurJ"/>
    <property type="match status" value="1"/>
</dbReference>
<evidence type="ECO:0000256" key="2">
    <source>
        <dbReference type="ARBA" id="ARBA00022475"/>
    </source>
</evidence>
<keyword evidence="10 11" id="KW-0961">Cell wall biogenesis/degradation</keyword>
<feature type="transmembrane region" description="Helical" evidence="10">
    <location>
        <begin position="89"/>
        <end position="115"/>
    </location>
</feature>
<evidence type="ECO:0000313" key="13">
    <source>
        <dbReference type="Proteomes" id="UP000256310"/>
    </source>
</evidence>
<feature type="transmembrane region" description="Helical" evidence="10">
    <location>
        <begin position="364"/>
        <end position="385"/>
    </location>
</feature>
<keyword evidence="6 10" id="KW-1133">Transmembrane helix</keyword>
<proteinExistence type="inferred from homology"/>
<keyword evidence="3 10" id="KW-0812">Transmembrane</keyword>
<feature type="transmembrane region" description="Helical" evidence="10">
    <location>
        <begin position="328"/>
        <end position="352"/>
    </location>
</feature>
<accession>A0A3D9FBZ3</accession>
<feature type="transmembrane region" description="Helical" evidence="10">
    <location>
        <begin position="244"/>
        <end position="268"/>
    </location>
</feature>
<dbReference type="PANTHER" id="PTHR47019:SF1">
    <property type="entry name" value="LIPID II FLIPPASE MURJ"/>
    <property type="match status" value="1"/>
</dbReference>
<dbReference type="HAMAP" id="MF_02078">
    <property type="entry name" value="MurJ_MviN"/>
    <property type="match status" value="1"/>
</dbReference>
<dbReference type="NCBIfam" id="TIGR01695">
    <property type="entry name" value="murJ_mviN"/>
    <property type="match status" value="1"/>
</dbReference>
<feature type="transmembrane region" description="Helical" evidence="10">
    <location>
        <begin position="422"/>
        <end position="444"/>
    </location>
</feature>
<keyword evidence="5 10" id="KW-0573">Peptidoglycan synthesis</keyword>
<dbReference type="UniPathway" id="UPA00219"/>
<reference evidence="12 13" key="1">
    <citation type="submission" date="2018-07" db="EMBL/GenBank/DDBJ databases">
        <title>Genomic Encyclopedia of Type Strains, Phase IV (KMG-IV): sequencing the most valuable type-strain genomes for metagenomic binning, comparative biology and taxonomic classification.</title>
        <authorList>
            <person name="Goeker M."/>
        </authorList>
    </citation>
    <scope>NUCLEOTIDE SEQUENCE [LARGE SCALE GENOMIC DNA]</scope>
    <source>
        <strain evidence="12 13">DSM 26725</strain>
    </source>
</reference>
<evidence type="ECO:0000256" key="9">
    <source>
        <dbReference type="ARBA" id="ARBA00061532"/>
    </source>
</evidence>
<keyword evidence="13" id="KW-1185">Reference proteome</keyword>
<dbReference type="InterPro" id="IPR051050">
    <property type="entry name" value="Lipid_II_flippase_MurJ/MviN"/>
</dbReference>
<feature type="transmembrane region" description="Helical" evidence="10">
    <location>
        <begin position="464"/>
        <end position="487"/>
    </location>
</feature>
<dbReference type="GO" id="GO:0008360">
    <property type="term" value="P:regulation of cell shape"/>
    <property type="evidence" value="ECO:0007669"/>
    <property type="project" value="UniProtKB-UniRule"/>
</dbReference>
<feature type="transmembrane region" description="Helical" evidence="10">
    <location>
        <begin position="199"/>
        <end position="223"/>
    </location>
</feature>
<dbReference type="OrthoDB" id="9816572at2"/>
<evidence type="ECO:0000256" key="7">
    <source>
        <dbReference type="ARBA" id="ARBA00023136"/>
    </source>
</evidence>
<evidence type="ECO:0000256" key="6">
    <source>
        <dbReference type="ARBA" id="ARBA00022989"/>
    </source>
</evidence>
<dbReference type="Proteomes" id="UP000256310">
    <property type="component" value="Unassembled WGS sequence"/>
</dbReference>
<keyword evidence="2 10" id="KW-1003">Cell membrane</keyword>
<dbReference type="AlphaFoldDB" id="A0A3D9FBZ3"/>
<protein>
    <recommendedName>
        <fullName evidence="10">Probable lipid II flippase MurJ</fullName>
    </recommendedName>
</protein>
<dbReference type="EMBL" id="QRDP01000004">
    <property type="protein sequence ID" value="RED15325.1"/>
    <property type="molecule type" value="Genomic_DNA"/>
</dbReference>
<keyword evidence="10 11" id="KW-0813">Transport</keyword>
<evidence type="ECO:0000256" key="5">
    <source>
        <dbReference type="ARBA" id="ARBA00022984"/>
    </source>
</evidence>
<organism evidence="12 13">
    <name type="scientific">Parasphingopyxis lamellibrachiae</name>
    <dbReference type="NCBI Taxonomy" id="680125"/>
    <lineage>
        <taxon>Bacteria</taxon>
        <taxon>Pseudomonadati</taxon>
        <taxon>Pseudomonadota</taxon>
        <taxon>Alphaproteobacteria</taxon>
        <taxon>Sphingomonadales</taxon>
        <taxon>Sphingomonadaceae</taxon>
        <taxon>Parasphingopyxis</taxon>
    </lineage>
</organism>
<evidence type="ECO:0000256" key="10">
    <source>
        <dbReference type="HAMAP-Rule" id="MF_02078"/>
    </source>
</evidence>
<dbReference type="InterPro" id="IPR004268">
    <property type="entry name" value="MurJ"/>
</dbReference>
<dbReference type="GO" id="GO:0015648">
    <property type="term" value="F:lipid-linked peptidoglycan transporter activity"/>
    <property type="evidence" value="ECO:0007669"/>
    <property type="project" value="UniProtKB-UniRule"/>
</dbReference>
<feature type="transmembrane region" description="Helical" evidence="10">
    <location>
        <begin position="158"/>
        <end position="179"/>
    </location>
</feature>
<dbReference type="GO" id="GO:0071555">
    <property type="term" value="P:cell wall organization"/>
    <property type="evidence" value="ECO:0007669"/>
    <property type="project" value="UniProtKB-UniRule"/>
</dbReference>
<comment type="pathway">
    <text evidence="10">Cell wall biogenesis; peptidoglycan biosynthesis.</text>
</comment>
<gene>
    <name evidence="10" type="primary">murJ</name>
    <name evidence="12" type="ORF">DFR46_0313</name>
</gene>
<sequence>MNLYRATGTIGGLTMVSRIAGFARDMLLARILGPGMAADSFFVAFQLPNIFRRLFAEGAFAAAFVPLFSRKLGKDGDMAAAERFSSEVVSVFVPVLILFVALFEVAMPAIIWLMASGFQEVPGKFELTVALARITFPYLFLISMVALLAAILNSLSRFAAGASFPILLNLVLIGALLLGNQMAPEFAMSIGDPEGETIVIAYFLAGGVALGGVAQLLWLWFWTKRSGFRLRFHRPRFTKDVRELGIIILPATFGAGVYQISQLVQLFFATQLPGGSVSHLNFADRLNQLPLGVIGIALGTAILPALSRHIGADDKEQADRVQSDAIELAMLLTFPAAAALMICAPAFVSAFFQGGAFDAEDARITSNVLAALVAGLPAYVLIKVLTPAFFSRKDTKTPVYAAAVVLLFFITFNALMIDRLGIVGIATATAIGAWFNVIILYTILQKRGHYRVNAGLVRRLSGQLVATAAMAALLYYMLPFLSSWFSGSVIERVLSIAALVSAGMLVYFSAAALTGAIDRSKITLLLRRKASS</sequence>
<name>A0A3D9FBZ3_9SPHN</name>
<feature type="transmembrane region" description="Helical" evidence="10">
    <location>
        <begin position="288"/>
        <end position="307"/>
    </location>
</feature>
<dbReference type="GO" id="GO:0009252">
    <property type="term" value="P:peptidoglycan biosynthetic process"/>
    <property type="evidence" value="ECO:0007669"/>
    <property type="project" value="UniProtKB-UniRule"/>
</dbReference>
<evidence type="ECO:0000256" key="3">
    <source>
        <dbReference type="ARBA" id="ARBA00022692"/>
    </source>
</evidence>
<evidence type="ECO:0000313" key="12">
    <source>
        <dbReference type="EMBL" id="RED15325.1"/>
    </source>
</evidence>
<keyword evidence="4 10" id="KW-0133">Cell shape</keyword>
<comment type="caution">
    <text evidence="12">The sequence shown here is derived from an EMBL/GenBank/DDBJ whole genome shotgun (WGS) entry which is preliminary data.</text>
</comment>
<feature type="transmembrane region" description="Helical" evidence="10">
    <location>
        <begin position="397"/>
        <end position="416"/>
    </location>
</feature>
<comment type="subcellular location">
    <subcellularLocation>
        <location evidence="10">Cell inner membrane</location>
        <topology evidence="10">Multi-pass membrane protein</topology>
    </subcellularLocation>
    <subcellularLocation>
        <location evidence="1">Cell membrane</location>
        <topology evidence="1">Multi-pass membrane protein</topology>
    </subcellularLocation>
</comment>
<dbReference type="PIRSF" id="PIRSF002869">
    <property type="entry name" value="MviN"/>
    <property type="match status" value="1"/>
</dbReference>
<dbReference type="PRINTS" id="PR01806">
    <property type="entry name" value="VIRFACTRMVIN"/>
</dbReference>
<comment type="function">
    <text evidence="8 10 11">Involved in peptidoglycan biosynthesis. Transports lipid-linked peptidoglycan precursors from the inner to the outer leaflet of the cytoplasmic membrane.</text>
</comment>
<dbReference type="GO" id="GO:0034204">
    <property type="term" value="P:lipid translocation"/>
    <property type="evidence" value="ECO:0007669"/>
    <property type="project" value="TreeGrafter"/>
</dbReference>
<comment type="similarity">
    <text evidence="9 10 11">Belongs to the MurJ/MviN family.</text>
</comment>
<dbReference type="RefSeq" id="WP_116234859.1">
    <property type="nucleotide sequence ID" value="NZ_QRDP01000004.1"/>
</dbReference>
<dbReference type="GO" id="GO:0005886">
    <property type="term" value="C:plasma membrane"/>
    <property type="evidence" value="ECO:0007669"/>
    <property type="project" value="UniProtKB-SubCell"/>
</dbReference>
<feature type="transmembrane region" description="Helical" evidence="10">
    <location>
        <begin position="493"/>
        <end position="517"/>
    </location>
</feature>
<keyword evidence="10" id="KW-0997">Cell inner membrane</keyword>
<dbReference type="CDD" id="cd13123">
    <property type="entry name" value="MATE_MurJ_like"/>
    <property type="match status" value="1"/>
</dbReference>
<evidence type="ECO:0000256" key="4">
    <source>
        <dbReference type="ARBA" id="ARBA00022960"/>
    </source>
</evidence>
<feature type="transmembrane region" description="Helical" evidence="10">
    <location>
        <begin position="127"/>
        <end position="151"/>
    </location>
</feature>
<evidence type="ECO:0000256" key="8">
    <source>
        <dbReference type="ARBA" id="ARBA00060041"/>
    </source>
</evidence>
<keyword evidence="7 10" id="KW-0472">Membrane</keyword>
<evidence type="ECO:0000256" key="11">
    <source>
        <dbReference type="PIRNR" id="PIRNR002869"/>
    </source>
</evidence>
<evidence type="ECO:0000256" key="1">
    <source>
        <dbReference type="ARBA" id="ARBA00004651"/>
    </source>
</evidence>
<dbReference type="PANTHER" id="PTHR47019">
    <property type="entry name" value="LIPID II FLIPPASE MURJ"/>
    <property type="match status" value="1"/>
</dbReference>